<sequence length="92" mass="10795">MIVYAEVECMLYDGHSLKQKRSVLKRVIAKLQNELNVAVTELDYHDLWQRTKFGIVTISNERKHAEQVIQEALRLIDTFGELERTLTDLEHI</sequence>
<dbReference type="Proteomes" id="UP001595989">
    <property type="component" value="Unassembled WGS sequence"/>
</dbReference>
<evidence type="ECO:0000313" key="1">
    <source>
        <dbReference type="EMBL" id="MFC4557164.1"/>
    </source>
</evidence>
<gene>
    <name evidence="1" type="ORF">ACFO3D_02920</name>
</gene>
<proteinExistence type="predicted"/>
<dbReference type="Gene3D" id="3.30.70.1120">
    <property type="entry name" value="TT1725-like"/>
    <property type="match status" value="1"/>
</dbReference>
<comment type="caution">
    <text evidence="1">The sequence shown here is derived from an EMBL/GenBank/DDBJ whole genome shotgun (WGS) entry which is preliminary data.</text>
</comment>
<evidence type="ECO:0000313" key="2">
    <source>
        <dbReference type="Proteomes" id="UP001595989"/>
    </source>
</evidence>
<reference evidence="2" key="1">
    <citation type="journal article" date="2019" name="Int. J. Syst. Evol. Microbiol.">
        <title>The Global Catalogue of Microorganisms (GCM) 10K type strain sequencing project: providing services to taxonomists for standard genome sequencing and annotation.</title>
        <authorList>
            <consortium name="The Broad Institute Genomics Platform"/>
            <consortium name="The Broad Institute Genome Sequencing Center for Infectious Disease"/>
            <person name="Wu L."/>
            <person name="Ma J."/>
        </authorList>
    </citation>
    <scope>NUCLEOTIDE SEQUENCE [LARGE SCALE GENOMIC DNA]</scope>
    <source>
        <strain evidence="2">CGMCC 4.7426</strain>
    </source>
</reference>
<dbReference type="SUPFAM" id="SSF103007">
    <property type="entry name" value="Hypothetical protein TT1725"/>
    <property type="match status" value="1"/>
</dbReference>
<dbReference type="PANTHER" id="PTHR36441">
    <property type="entry name" value="HYPOTHETICAL CYTOSOLIC PROTEIN"/>
    <property type="match status" value="1"/>
</dbReference>
<organism evidence="1 2">
    <name type="scientific">Virgibacillus kekensis</name>
    <dbReference type="NCBI Taxonomy" id="202261"/>
    <lineage>
        <taxon>Bacteria</taxon>
        <taxon>Bacillati</taxon>
        <taxon>Bacillota</taxon>
        <taxon>Bacilli</taxon>
        <taxon>Bacillales</taxon>
        <taxon>Bacillaceae</taxon>
        <taxon>Virgibacillus</taxon>
    </lineage>
</organism>
<dbReference type="Pfam" id="PF04456">
    <property type="entry name" value="DUF503"/>
    <property type="match status" value="1"/>
</dbReference>
<dbReference type="EMBL" id="JBHSFU010000003">
    <property type="protein sequence ID" value="MFC4557164.1"/>
    <property type="molecule type" value="Genomic_DNA"/>
</dbReference>
<protein>
    <submittedName>
        <fullName evidence="1">DUF503 domain-containing protein</fullName>
    </submittedName>
</protein>
<keyword evidence="2" id="KW-1185">Reference proteome</keyword>
<dbReference type="RefSeq" id="WP_390293102.1">
    <property type="nucleotide sequence ID" value="NZ_JBHSFU010000003.1"/>
</dbReference>
<name>A0ABV9DH81_9BACI</name>
<dbReference type="InterPro" id="IPR036746">
    <property type="entry name" value="TT1725-like_sf"/>
</dbReference>
<dbReference type="PANTHER" id="PTHR36441:SF1">
    <property type="entry name" value="DUF503 DOMAIN-CONTAINING PROTEIN"/>
    <property type="match status" value="1"/>
</dbReference>
<dbReference type="InterPro" id="IPR007546">
    <property type="entry name" value="DUF503"/>
</dbReference>
<accession>A0ABV9DH81</accession>